<evidence type="ECO:0000256" key="7">
    <source>
        <dbReference type="PIRNR" id="PIRNR000194"/>
    </source>
</evidence>
<gene>
    <name evidence="9" type="ORF">D7I45_03280</name>
</gene>
<dbReference type="Proteomes" id="UP000272003">
    <property type="component" value="Chromosome"/>
</dbReference>
<dbReference type="PANTHER" id="PTHR48069">
    <property type="entry name" value="DIHYDROFOLATE REDUCTASE"/>
    <property type="match status" value="1"/>
</dbReference>
<evidence type="ECO:0000256" key="3">
    <source>
        <dbReference type="ARBA" id="ARBA00012856"/>
    </source>
</evidence>
<keyword evidence="4 7" id="KW-0554">One-carbon metabolism</keyword>
<evidence type="ECO:0000313" key="10">
    <source>
        <dbReference type="Proteomes" id="UP000272003"/>
    </source>
</evidence>
<dbReference type="GO" id="GO:0046654">
    <property type="term" value="P:tetrahydrofolate biosynthetic process"/>
    <property type="evidence" value="ECO:0007669"/>
    <property type="project" value="UniProtKB-UniPathway"/>
</dbReference>
<proteinExistence type="inferred from homology"/>
<comment type="similarity">
    <text evidence="2 7">Belongs to the dihydrofolate reductase family.</text>
</comment>
<dbReference type="Gene3D" id="3.40.430.10">
    <property type="entry name" value="Dihydrofolate Reductase, subunit A"/>
    <property type="match status" value="1"/>
</dbReference>
<name>A0A387ARH1_9LACO</name>
<keyword evidence="5 7" id="KW-0521">NADP</keyword>
<evidence type="ECO:0000256" key="4">
    <source>
        <dbReference type="ARBA" id="ARBA00022563"/>
    </source>
</evidence>
<keyword evidence="10" id="KW-1185">Reference proteome</keyword>
<keyword evidence="6 7" id="KW-0560">Oxidoreductase</keyword>
<dbReference type="CDD" id="cd00209">
    <property type="entry name" value="DHFR"/>
    <property type="match status" value="1"/>
</dbReference>
<dbReference type="Pfam" id="PF00186">
    <property type="entry name" value="DHFR_1"/>
    <property type="match status" value="1"/>
</dbReference>
<dbReference type="UniPathway" id="UPA00077">
    <property type="reaction ID" value="UER00158"/>
</dbReference>
<evidence type="ECO:0000256" key="2">
    <source>
        <dbReference type="ARBA" id="ARBA00009539"/>
    </source>
</evidence>
<comment type="pathway">
    <text evidence="1 7">Cofactor biosynthesis; tetrahydrofolate biosynthesis; 5,6,7,8-tetrahydrofolate from 7,8-dihydrofolate: step 1/1.</text>
</comment>
<dbReference type="PIRSF" id="PIRSF000194">
    <property type="entry name" value="DHFR"/>
    <property type="match status" value="1"/>
</dbReference>
<evidence type="ECO:0000259" key="8">
    <source>
        <dbReference type="PROSITE" id="PS51330"/>
    </source>
</evidence>
<reference evidence="9 10" key="1">
    <citation type="submission" date="2018-09" db="EMBL/GenBank/DDBJ databases">
        <title>Genome sequencing of strain BHWM-4.</title>
        <authorList>
            <person name="Heo J."/>
            <person name="Kim S.-J."/>
            <person name="Kwon S.-W."/>
        </authorList>
    </citation>
    <scope>NUCLEOTIDE SEQUENCE [LARGE SCALE GENOMIC DNA]</scope>
    <source>
        <strain evidence="9 10">BHWM-4</strain>
    </source>
</reference>
<feature type="domain" description="DHFR" evidence="8">
    <location>
        <begin position="1"/>
        <end position="162"/>
    </location>
</feature>
<dbReference type="PROSITE" id="PS51330">
    <property type="entry name" value="DHFR_2"/>
    <property type="match status" value="1"/>
</dbReference>
<comment type="catalytic activity">
    <reaction evidence="7">
        <text>(6S)-5,6,7,8-tetrahydrofolate + NADP(+) = 7,8-dihydrofolate + NADPH + H(+)</text>
        <dbReference type="Rhea" id="RHEA:15009"/>
        <dbReference type="ChEBI" id="CHEBI:15378"/>
        <dbReference type="ChEBI" id="CHEBI:57451"/>
        <dbReference type="ChEBI" id="CHEBI:57453"/>
        <dbReference type="ChEBI" id="CHEBI:57783"/>
        <dbReference type="ChEBI" id="CHEBI:58349"/>
        <dbReference type="EC" id="1.5.1.3"/>
    </reaction>
</comment>
<dbReference type="AlphaFoldDB" id="A0A387ARH1"/>
<dbReference type="InterPro" id="IPR001796">
    <property type="entry name" value="DHFR_dom"/>
</dbReference>
<dbReference type="InterPro" id="IPR024072">
    <property type="entry name" value="DHFR-like_dom_sf"/>
</dbReference>
<protein>
    <recommendedName>
        <fullName evidence="3 7">Dihydrofolate reductase</fullName>
        <ecNumber evidence="3 7">1.5.1.3</ecNumber>
    </recommendedName>
</protein>
<dbReference type="OrthoDB" id="9804315at2"/>
<dbReference type="EC" id="1.5.1.3" evidence="3 7"/>
<dbReference type="GO" id="GO:0046452">
    <property type="term" value="P:dihydrofolate metabolic process"/>
    <property type="evidence" value="ECO:0007669"/>
    <property type="project" value="TreeGrafter"/>
</dbReference>
<dbReference type="GO" id="GO:0004146">
    <property type="term" value="F:dihydrofolate reductase activity"/>
    <property type="evidence" value="ECO:0007669"/>
    <property type="project" value="UniProtKB-EC"/>
</dbReference>
<evidence type="ECO:0000256" key="5">
    <source>
        <dbReference type="ARBA" id="ARBA00022857"/>
    </source>
</evidence>
<dbReference type="RefSeq" id="WP_120784331.1">
    <property type="nucleotide sequence ID" value="NZ_CP032626.1"/>
</dbReference>
<evidence type="ECO:0000313" key="9">
    <source>
        <dbReference type="EMBL" id="AYF92563.1"/>
    </source>
</evidence>
<evidence type="ECO:0000256" key="1">
    <source>
        <dbReference type="ARBA" id="ARBA00004903"/>
    </source>
</evidence>
<accession>A0A387ARH1</accession>
<dbReference type="EMBL" id="CP032626">
    <property type="protein sequence ID" value="AYF92563.1"/>
    <property type="molecule type" value="Genomic_DNA"/>
</dbReference>
<dbReference type="PRINTS" id="PR00070">
    <property type="entry name" value="DHFR"/>
</dbReference>
<dbReference type="GO" id="GO:0046655">
    <property type="term" value="P:folic acid metabolic process"/>
    <property type="evidence" value="ECO:0007669"/>
    <property type="project" value="TreeGrafter"/>
</dbReference>
<comment type="function">
    <text evidence="7">Key enzyme in folate metabolism. Catalyzes an essential reaction for de novo glycine and purine synthesis, and for DNA precursor synthesis.</text>
</comment>
<dbReference type="KEGG" id="abom:D7I45_03280"/>
<organism evidence="9 10">
    <name type="scientific">Apilactobacillus bombintestini</name>
    <dbReference type="NCBI Taxonomy" id="2419772"/>
    <lineage>
        <taxon>Bacteria</taxon>
        <taxon>Bacillati</taxon>
        <taxon>Bacillota</taxon>
        <taxon>Bacilli</taxon>
        <taxon>Lactobacillales</taxon>
        <taxon>Lactobacillaceae</taxon>
        <taxon>Apilactobacillus</taxon>
    </lineage>
</organism>
<dbReference type="SUPFAM" id="SSF53597">
    <property type="entry name" value="Dihydrofolate reductase-like"/>
    <property type="match status" value="1"/>
</dbReference>
<dbReference type="GO" id="GO:0005829">
    <property type="term" value="C:cytosol"/>
    <property type="evidence" value="ECO:0007669"/>
    <property type="project" value="TreeGrafter"/>
</dbReference>
<sequence>MISYLWAESHNHIIGANGTLPWHLPADMKYFKENTIHQIILAGRTTYESFKRPLPNRLNMVLTSQSKDEFPDDVVVFHEVDEFLKFAKKFSDKEIFVVGGAKIFEELMPYVDKLYRTVIDYDFKGDTKMPSINYDDFTLETVKQGHVDDKNIYPHRFEIYKRKD</sequence>
<dbReference type="InterPro" id="IPR012259">
    <property type="entry name" value="DHFR"/>
</dbReference>
<dbReference type="GO" id="GO:0006730">
    <property type="term" value="P:one-carbon metabolic process"/>
    <property type="evidence" value="ECO:0007669"/>
    <property type="project" value="UniProtKB-KW"/>
</dbReference>
<dbReference type="PANTHER" id="PTHR48069:SF3">
    <property type="entry name" value="DIHYDROFOLATE REDUCTASE"/>
    <property type="match status" value="1"/>
</dbReference>
<dbReference type="GO" id="GO:0050661">
    <property type="term" value="F:NADP binding"/>
    <property type="evidence" value="ECO:0007669"/>
    <property type="project" value="InterPro"/>
</dbReference>
<evidence type="ECO:0000256" key="6">
    <source>
        <dbReference type="ARBA" id="ARBA00023002"/>
    </source>
</evidence>